<reference evidence="1 2" key="1">
    <citation type="submission" date="2018-06" db="EMBL/GenBank/DDBJ databases">
        <authorList>
            <consortium name="Pathogen Informatics"/>
            <person name="Doyle S."/>
        </authorList>
    </citation>
    <scope>NUCLEOTIDE SEQUENCE [LARGE SCALE GENOMIC DNA]</scope>
    <source>
        <strain evidence="1 2">NCTC13063</strain>
    </source>
</reference>
<dbReference type="EMBL" id="UGTJ01000001">
    <property type="protein sequence ID" value="SUB80412.1"/>
    <property type="molecule type" value="Genomic_DNA"/>
</dbReference>
<sequence length="85" mass="9887">MYFLFIKSYNSTFSNFVIRKCISNGGCDELVHHFDTVVGAHPNCLDSQRLDFFSARITFKRLRSLLFDIMIQCAIQCKITHFISD</sequence>
<evidence type="ECO:0000313" key="1">
    <source>
        <dbReference type="EMBL" id="SUB80412.1"/>
    </source>
</evidence>
<gene>
    <name evidence="1" type="ORF">NCTC13063_01695</name>
</gene>
<organism evidence="1 2">
    <name type="scientific">Segatella buccae</name>
    <dbReference type="NCBI Taxonomy" id="28126"/>
    <lineage>
        <taxon>Bacteria</taxon>
        <taxon>Pseudomonadati</taxon>
        <taxon>Bacteroidota</taxon>
        <taxon>Bacteroidia</taxon>
        <taxon>Bacteroidales</taxon>
        <taxon>Prevotellaceae</taxon>
        <taxon>Segatella</taxon>
    </lineage>
</organism>
<proteinExistence type="predicted"/>
<protein>
    <submittedName>
        <fullName evidence="1">Uncharacterized protein</fullName>
    </submittedName>
</protein>
<name>A0AAQ1ZJP9_9BACT</name>
<accession>A0AAQ1ZJP9</accession>
<dbReference type="Proteomes" id="UP000255283">
    <property type="component" value="Unassembled WGS sequence"/>
</dbReference>
<comment type="caution">
    <text evidence="1">The sequence shown here is derived from an EMBL/GenBank/DDBJ whole genome shotgun (WGS) entry which is preliminary data.</text>
</comment>
<evidence type="ECO:0000313" key="2">
    <source>
        <dbReference type="Proteomes" id="UP000255283"/>
    </source>
</evidence>
<dbReference type="AlphaFoldDB" id="A0AAQ1ZJP9"/>